<keyword evidence="3" id="KW-0808">Transferase</keyword>
<keyword evidence="9" id="KW-0479">Metal-binding</keyword>
<keyword evidence="5" id="KW-0547">Nucleotide-binding</keyword>
<evidence type="ECO:0000256" key="3">
    <source>
        <dbReference type="ARBA" id="ARBA00022679"/>
    </source>
</evidence>
<feature type="domain" description="RdRp catalytic" evidence="10">
    <location>
        <begin position="294"/>
        <end position="439"/>
    </location>
</feature>
<proteinExistence type="predicted"/>
<evidence type="ECO:0000256" key="8">
    <source>
        <dbReference type="ARBA" id="ARBA00048744"/>
    </source>
</evidence>
<dbReference type="Proteomes" id="UP000676705">
    <property type="component" value="Segment"/>
</dbReference>
<keyword evidence="4" id="KW-0548">Nucleotidyltransferase</keyword>
<dbReference type="GO" id="GO:0039694">
    <property type="term" value="P:viral RNA genome replication"/>
    <property type="evidence" value="ECO:0007669"/>
    <property type="project" value="InterPro"/>
</dbReference>
<evidence type="ECO:0000313" key="12">
    <source>
        <dbReference type="Proteomes" id="UP000676705"/>
    </source>
</evidence>
<evidence type="ECO:0000256" key="9">
    <source>
        <dbReference type="PIRSR" id="PIRSR605093-1"/>
    </source>
</evidence>
<dbReference type="GO" id="GO:0046872">
    <property type="term" value="F:metal ion binding"/>
    <property type="evidence" value="ECO:0007669"/>
    <property type="project" value="UniProtKB-KW"/>
</dbReference>
<reference evidence="11" key="1">
    <citation type="submission" date="2020-09" db="EMBL/GenBank/DDBJ databases">
        <title>Leviviricetes taxonomy.</title>
        <authorList>
            <person name="Stockdale S.R."/>
            <person name="Callanan J."/>
            <person name="Adriaenssens E.M."/>
            <person name="Kuhn J.H."/>
            <person name="Rumnieks J."/>
            <person name="Shkoporov A."/>
            <person name="Draper L.A."/>
            <person name="Ross P."/>
            <person name="Hill C."/>
        </authorList>
    </citation>
    <scope>NUCLEOTIDE SEQUENCE</scope>
</reference>
<evidence type="ECO:0000256" key="2">
    <source>
        <dbReference type="ARBA" id="ARBA00022484"/>
    </source>
</evidence>
<comment type="cofactor">
    <cofactor evidence="9">
        <name>Mg(2+)</name>
        <dbReference type="ChEBI" id="CHEBI:18420"/>
    </cofactor>
    <text evidence="9">Binds 2 Mg(2+) per subunit.</text>
</comment>
<dbReference type="GO" id="GO:0000166">
    <property type="term" value="F:nucleotide binding"/>
    <property type="evidence" value="ECO:0007669"/>
    <property type="project" value="UniProtKB-KW"/>
</dbReference>
<dbReference type="GO" id="GO:0003968">
    <property type="term" value="F:RNA-directed RNA polymerase activity"/>
    <property type="evidence" value="ECO:0007669"/>
    <property type="project" value="UniProtKB-KW"/>
</dbReference>
<gene>
    <name evidence="11" type="primary">SRR7976301_9_3</name>
</gene>
<evidence type="ECO:0000256" key="4">
    <source>
        <dbReference type="ARBA" id="ARBA00022695"/>
    </source>
</evidence>
<evidence type="ECO:0000256" key="6">
    <source>
        <dbReference type="ARBA" id="ARBA00022953"/>
    </source>
</evidence>
<sequence>MKNPTWVHEIVLRQASIDLSLTVDRDIEVIRRRFEHEGMSFLTITLPTLSDVLEKGLRVGRISPEDFPAFKPASRGRSFPGLLSGLFIRVFEADGRLRCAPCVDSISYIRQISRLLKKVLIECTKSRKDKAFAKYIETDKNLIGNTHWNHRCSVVRAVSGFLWSDLESFTGRTEMFCNPGKFGSGATAERRRFNERQTLVEWPERGEQSFPLSAYASHREDDYEAFRQVAILPPLSERPVRVTQVPKTLKTPRTISIEPSYMMLRQQAVLHPLVKYLESGGYNVRFTDQTVNNGLALTASVDGALSTIDLSDASDRVSNDLVKEIFGRVCPTFLMMIQDARTPIAVLPNGTYLTLKKYASMGSGLCFPIESMVFLTLVLSGMHRSRGILPSRRSIRELTAKLAIYGDDIIVPTSDSSHVIDELEAFELKVNHEKSFTTGLFRESCGGDYWNGHNVTPVYVRRLALHGSRLTIREVAAYVSLHNQFYKKGMWHVAKQLYEYIVANTDIFIPRSRDCIGSLHFASVVFTTGVRWNRRLCSFGIRGTLVRAAVDHDKVTSINGAMRLYLNNTGIPNRVVAPLRCVQSAESKHPISLRKDGCSWSSQLADRRVVLRDRRGRFVKLAYASDVWERPLVNGVRHSYTVSRNFCDTYAASIRRESVHEARYRVRPDVSGYGRLPTEPERRVTDPLSDGTVLINFEESTRVGALKTKRLWSSVSWLLS</sequence>
<dbReference type="EC" id="2.7.7.48" evidence="1"/>
<dbReference type="GeneID" id="80399784"/>
<feature type="binding site" evidence="9">
    <location>
        <position position="407"/>
    </location>
    <ligand>
        <name>Mg(2+)</name>
        <dbReference type="ChEBI" id="CHEBI:18420"/>
        <label>2</label>
    </ligand>
</feature>
<dbReference type="RefSeq" id="YP_010770456.1">
    <property type="nucleotide sequence ID" value="NC_074274.1"/>
</dbReference>
<evidence type="ECO:0000313" key="11">
    <source>
        <dbReference type="EMBL" id="DAD51113.1"/>
    </source>
</evidence>
<dbReference type="PROSITE" id="PS50522">
    <property type="entry name" value="RDRP_PHAGE"/>
    <property type="match status" value="1"/>
</dbReference>
<keyword evidence="12" id="KW-1185">Reference proteome</keyword>
<dbReference type="SUPFAM" id="SSF56672">
    <property type="entry name" value="DNA/RNA polymerases"/>
    <property type="match status" value="1"/>
</dbReference>
<dbReference type="InterPro" id="IPR043502">
    <property type="entry name" value="DNA/RNA_pol_sf"/>
</dbReference>
<comment type="catalytic activity">
    <reaction evidence="8">
        <text>RNA(n) + a ribonucleoside 5'-triphosphate = RNA(n+1) + diphosphate</text>
        <dbReference type="Rhea" id="RHEA:21248"/>
        <dbReference type="Rhea" id="RHEA-COMP:14527"/>
        <dbReference type="Rhea" id="RHEA-COMP:17342"/>
        <dbReference type="ChEBI" id="CHEBI:33019"/>
        <dbReference type="ChEBI" id="CHEBI:61557"/>
        <dbReference type="ChEBI" id="CHEBI:140395"/>
        <dbReference type="EC" id="2.7.7.48"/>
    </reaction>
</comment>
<evidence type="ECO:0000256" key="5">
    <source>
        <dbReference type="ARBA" id="ARBA00022741"/>
    </source>
</evidence>
<dbReference type="EMBL" id="BK013723">
    <property type="protein sequence ID" value="DAD51113.1"/>
    <property type="molecule type" value="Genomic_RNA"/>
</dbReference>
<feature type="binding site" evidence="9">
    <location>
        <position position="309"/>
    </location>
    <ligand>
        <name>Mg(2+)</name>
        <dbReference type="ChEBI" id="CHEBI:18420"/>
        <label>2</label>
    </ligand>
</feature>
<organism evidence="11 12">
    <name type="scientific">ssRNA phage SRR7976301_9</name>
    <dbReference type="NCBI Taxonomy" id="2786670"/>
    <lineage>
        <taxon>Viruses</taxon>
        <taxon>Riboviria</taxon>
        <taxon>Orthornavirae</taxon>
        <taxon>Lenarviricota</taxon>
        <taxon>Leviviricetes</taxon>
        <taxon>Timlovirales</taxon>
        <taxon>Steitzviridae</taxon>
        <taxon>Yeziwivirus</taxon>
        <taxon>Yeziwivirus lutenecus</taxon>
        <taxon>Belbovirus lutenecus</taxon>
    </lineage>
</organism>
<accession>A0A8S5L0F4</accession>
<feature type="binding site" evidence="9">
    <location>
        <position position="408"/>
    </location>
    <ligand>
        <name>Mg(2+)</name>
        <dbReference type="ChEBI" id="CHEBI:18420"/>
        <label>2</label>
    </ligand>
</feature>
<dbReference type="InterPro" id="IPR007096">
    <property type="entry name" value="RNA-dir_Rpol_cat_phage"/>
</dbReference>
<protein>
    <recommendedName>
        <fullName evidence="1">RNA-directed RNA polymerase</fullName>
        <ecNumber evidence="1">2.7.7.48</ecNumber>
    </recommendedName>
    <alternativeName>
        <fullName evidence="7">RNA replicase beta chain</fullName>
    </alternativeName>
</protein>
<keyword evidence="2 11" id="KW-0696">RNA-directed RNA polymerase</keyword>
<dbReference type="InterPro" id="IPR005093">
    <property type="entry name" value="RNArep_beta"/>
</dbReference>
<dbReference type="Pfam" id="PF03431">
    <property type="entry name" value="RNA_replicase_B"/>
    <property type="match status" value="1"/>
</dbReference>
<dbReference type="KEGG" id="vg:80399784"/>
<evidence type="ECO:0000256" key="1">
    <source>
        <dbReference type="ARBA" id="ARBA00012494"/>
    </source>
</evidence>
<name>A0A8S5L0F4_9VIRU</name>
<evidence type="ECO:0000259" key="10">
    <source>
        <dbReference type="PROSITE" id="PS50522"/>
    </source>
</evidence>
<keyword evidence="6" id="KW-0693">Viral RNA replication</keyword>
<keyword evidence="9" id="KW-0460">Magnesium</keyword>
<evidence type="ECO:0000256" key="7">
    <source>
        <dbReference type="ARBA" id="ARBA00030248"/>
    </source>
</evidence>